<evidence type="ECO:0000256" key="1">
    <source>
        <dbReference type="ARBA" id="ARBA00004141"/>
    </source>
</evidence>
<comment type="similarity">
    <text evidence="2">Belongs to the G-protein coupled receptor 1 family.</text>
</comment>
<keyword evidence="6 9" id="KW-0472">Membrane</keyword>
<dbReference type="Gene3D" id="1.20.1070.10">
    <property type="entry name" value="Rhodopsin 7-helix transmembrane proteins"/>
    <property type="match status" value="2"/>
</dbReference>
<evidence type="ECO:0000256" key="9">
    <source>
        <dbReference type="SAM" id="Phobius"/>
    </source>
</evidence>
<organism evidence="11 12">
    <name type="scientific">Meganyctiphanes norvegica</name>
    <name type="common">Northern krill</name>
    <name type="synonym">Thysanopoda norvegica</name>
    <dbReference type="NCBI Taxonomy" id="48144"/>
    <lineage>
        <taxon>Eukaryota</taxon>
        <taxon>Metazoa</taxon>
        <taxon>Ecdysozoa</taxon>
        <taxon>Arthropoda</taxon>
        <taxon>Crustacea</taxon>
        <taxon>Multicrustacea</taxon>
        <taxon>Malacostraca</taxon>
        <taxon>Eumalacostraca</taxon>
        <taxon>Eucarida</taxon>
        <taxon>Euphausiacea</taxon>
        <taxon>Euphausiidae</taxon>
        <taxon>Meganyctiphanes</taxon>
    </lineage>
</organism>
<dbReference type="Pfam" id="PF00001">
    <property type="entry name" value="7tm_1"/>
    <property type="match status" value="1"/>
</dbReference>
<keyword evidence="12" id="KW-1185">Reference proteome</keyword>
<keyword evidence="7" id="KW-0675">Receptor</keyword>
<evidence type="ECO:0000256" key="7">
    <source>
        <dbReference type="ARBA" id="ARBA00023170"/>
    </source>
</evidence>
<feature type="domain" description="G-protein coupled receptors family 1 profile" evidence="10">
    <location>
        <begin position="1"/>
        <end position="200"/>
    </location>
</feature>
<keyword evidence="5" id="KW-0297">G-protein coupled receptor</keyword>
<evidence type="ECO:0000256" key="3">
    <source>
        <dbReference type="ARBA" id="ARBA00022692"/>
    </source>
</evidence>
<sequence>MDSLTFLMYQLLVLFIIPAVLMLIFYTVVIRELWKSTKNIHMLTNSAKRKGSSKSSSEGKSYMRTTSMEVATIGSCRSYSIRSARVAEEHPSTYNPSTYTPSSSGYISYNGRESIRSKASIRLGIKKHIDRGEDVKKARKQVIKMLIVVLALFLLCWGPYIVVEILINIGMQSFSQWFYVMKTLLALLPYVHCCINPIIYVFMCKKFRRAMKRYCIRKIFEHYH</sequence>
<dbReference type="Proteomes" id="UP001497623">
    <property type="component" value="Unassembled WGS sequence"/>
</dbReference>
<dbReference type="PROSITE" id="PS50262">
    <property type="entry name" value="G_PROTEIN_RECEP_F1_2"/>
    <property type="match status" value="1"/>
</dbReference>
<feature type="transmembrane region" description="Helical" evidence="9">
    <location>
        <begin position="146"/>
        <end position="171"/>
    </location>
</feature>
<comment type="subcellular location">
    <subcellularLocation>
        <location evidence="1">Membrane</location>
        <topology evidence="1">Multi-pass membrane protein</topology>
    </subcellularLocation>
</comment>
<evidence type="ECO:0000256" key="6">
    <source>
        <dbReference type="ARBA" id="ARBA00023136"/>
    </source>
</evidence>
<evidence type="ECO:0000313" key="11">
    <source>
        <dbReference type="EMBL" id="CAL4101056.1"/>
    </source>
</evidence>
<evidence type="ECO:0000256" key="8">
    <source>
        <dbReference type="ARBA" id="ARBA00023224"/>
    </source>
</evidence>
<evidence type="ECO:0000256" key="4">
    <source>
        <dbReference type="ARBA" id="ARBA00022989"/>
    </source>
</evidence>
<dbReference type="GO" id="GO:0004930">
    <property type="term" value="F:G protein-coupled receptor activity"/>
    <property type="evidence" value="ECO:0007669"/>
    <property type="project" value="UniProtKB-KW"/>
</dbReference>
<keyword evidence="4 9" id="KW-1133">Transmembrane helix</keyword>
<comment type="caution">
    <text evidence="11">The sequence shown here is derived from an EMBL/GenBank/DDBJ whole genome shotgun (WGS) entry which is preliminary data.</text>
</comment>
<gene>
    <name evidence="11" type="ORF">MNOR_LOCUS16932</name>
</gene>
<evidence type="ECO:0000256" key="2">
    <source>
        <dbReference type="ARBA" id="ARBA00010663"/>
    </source>
</evidence>
<evidence type="ECO:0000313" key="12">
    <source>
        <dbReference type="Proteomes" id="UP001497623"/>
    </source>
</evidence>
<proteinExistence type="inferred from homology"/>
<evidence type="ECO:0000259" key="10">
    <source>
        <dbReference type="PROSITE" id="PS50262"/>
    </source>
</evidence>
<name>A0AAV2QUA4_MEGNR</name>
<reference evidence="11 12" key="1">
    <citation type="submission" date="2024-05" db="EMBL/GenBank/DDBJ databases">
        <authorList>
            <person name="Wallberg A."/>
        </authorList>
    </citation>
    <scope>NUCLEOTIDE SEQUENCE [LARGE SCALE GENOMIC DNA]</scope>
</reference>
<dbReference type="PANTHER" id="PTHR24243">
    <property type="entry name" value="G-PROTEIN COUPLED RECEPTOR"/>
    <property type="match status" value="1"/>
</dbReference>
<dbReference type="PANTHER" id="PTHR24243:SF208">
    <property type="entry name" value="PYROKININ-1 RECEPTOR"/>
    <property type="match status" value="1"/>
</dbReference>
<evidence type="ECO:0000256" key="5">
    <source>
        <dbReference type="ARBA" id="ARBA00023040"/>
    </source>
</evidence>
<dbReference type="InterPro" id="IPR000276">
    <property type="entry name" value="GPCR_Rhodpsn"/>
</dbReference>
<dbReference type="PRINTS" id="PR00237">
    <property type="entry name" value="GPCRRHODOPSN"/>
</dbReference>
<dbReference type="EMBL" id="CAXKWB010011373">
    <property type="protein sequence ID" value="CAL4101056.1"/>
    <property type="molecule type" value="Genomic_DNA"/>
</dbReference>
<dbReference type="AlphaFoldDB" id="A0AAV2QUA4"/>
<feature type="transmembrane region" description="Helical" evidence="9">
    <location>
        <begin position="177"/>
        <end position="203"/>
    </location>
</feature>
<protein>
    <recommendedName>
        <fullName evidence="10">G-protein coupled receptors family 1 profile domain-containing protein</fullName>
    </recommendedName>
</protein>
<keyword evidence="3 9" id="KW-0812">Transmembrane</keyword>
<dbReference type="GO" id="GO:0016020">
    <property type="term" value="C:membrane"/>
    <property type="evidence" value="ECO:0007669"/>
    <property type="project" value="UniProtKB-SubCell"/>
</dbReference>
<feature type="transmembrane region" description="Helical" evidence="9">
    <location>
        <begin position="6"/>
        <end position="29"/>
    </location>
</feature>
<dbReference type="InterPro" id="IPR017452">
    <property type="entry name" value="GPCR_Rhodpsn_7TM"/>
</dbReference>
<dbReference type="SUPFAM" id="SSF81321">
    <property type="entry name" value="Family A G protein-coupled receptor-like"/>
    <property type="match status" value="1"/>
</dbReference>
<keyword evidence="8" id="KW-0807">Transducer</keyword>
<accession>A0AAV2QUA4</accession>